<keyword evidence="4" id="KW-1185">Reference proteome</keyword>
<feature type="compositionally biased region" description="Gly residues" evidence="1">
    <location>
        <begin position="910"/>
        <end position="919"/>
    </location>
</feature>
<feature type="region of interest" description="Disordered" evidence="1">
    <location>
        <begin position="890"/>
        <end position="919"/>
    </location>
</feature>
<sequence>MKFNKARKSREPRVDDILSGNKAASMMAADADKHAENIKLTEEYHQKYPDSFSFQDWQNGEYSFEQRLLEHRLETIIGDCKELHDNRRMLYTAPDSMVLPQPLAFRPDTFKIPQFRADRKQCLDAISQVQFPEPHLFQADLLSEEVEAAGVPTITPALIPDMLMHFFEQRKERLIYKKCGLLARWARFCKRRDMAEHSQAAFRQAIERIDYEYDDASARLGRLEGALAAQSAQKIEQAQEAAAAGSAPGPPSLFPGGISAAAPGPGPTSEGAEGGAGAGGKKSLAAMLGIREISEGPAQQRPEGDLDPQTGLSPDDIQARTRPGPPSSARVPLVVDGDGGVGGAIAEAGRGWWLPAKGVCLRETVYSARASRRLNKFFSRLMWMTYTHRHDLCRRSVEILNNPKVSSPASRSSVTGGGAGPSAQPAPGLPMLIADAGLLDATLEQLGNHFDIHDSLSKAGGEEFCFRAMQKFAQIHAKQVAATTNPPYELCPLVSGVVAAGPGPPSPLPCFAPPPWLPRLAPWPSCLAPLAVMPRSPGRHASPPGCLASPPGRHASLPWPPCLATPAVPRPPCLVPWGLPSTRLTAAGGGAPASGGAGGVAGLELSPGPGTTFLKKASWRLFSAQPVISQTQQMQGAALMATEVDALLRMEMRNLEQADVVRLIQKAKEEAAAHVQRISGASEAVADTNQARPPARPPARLPTPAPPTIAPRQPWCLCPACPDGRLWFVLLGVWWRTLQNAATLERRHLTAAGPAPDGMLPPAPIVRGRTPTPSMERPDESEGSPTTRTAASRTSKRNVCRLPSPSGFPVLDGWSFLGLGSPGPGQRTLSSRKLAALFLLRHARTRELQQRVLASLNYFRSVQRRLALDGLGFPWDSEETATRRQRFTAGMTADPKAEQVAPALTPPRPGGLGGAQLGG</sequence>
<dbReference type="PANTHER" id="PTHR33331:SF13">
    <property type="entry name" value="COILED-COIL DOMAIN CONTAINING 162"/>
    <property type="match status" value="1"/>
</dbReference>
<accession>A0ABQ8UAY0</accession>
<dbReference type="Proteomes" id="UP001141327">
    <property type="component" value="Unassembled WGS sequence"/>
</dbReference>
<dbReference type="EMBL" id="JAPMOS010000102">
    <property type="protein sequence ID" value="KAJ4455571.1"/>
    <property type="molecule type" value="Genomic_DNA"/>
</dbReference>
<dbReference type="InterPro" id="IPR029376">
    <property type="entry name" value="DUF4549"/>
</dbReference>
<comment type="caution">
    <text evidence="3">The sequence shown here is derived from an EMBL/GenBank/DDBJ whole genome shotgun (WGS) entry which is preliminary data.</text>
</comment>
<feature type="region of interest" description="Disordered" evidence="1">
    <location>
        <begin position="295"/>
        <end position="331"/>
    </location>
</feature>
<feature type="compositionally biased region" description="Low complexity" evidence="1">
    <location>
        <begin position="254"/>
        <end position="271"/>
    </location>
</feature>
<feature type="region of interest" description="Disordered" evidence="1">
    <location>
        <begin position="239"/>
        <end position="280"/>
    </location>
</feature>
<feature type="domain" description="DUF4549" evidence="2">
    <location>
        <begin position="113"/>
        <end position="197"/>
    </location>
</feature>
<evidence type="ECO:0000256" key="1">
    <source>
        <dbReference type="SAM" id="MobiDB-lite"/>
    </source>
</evidence>
<feature type="region of interest" description="Disordered" evidence="1">
    <location>
        <begin position="677"/>
        <end position="701"/>
    </location>
</feature>
<evidence type="ECO:0000259" key="2">
    <source>
        <dbReference type="Pfam" id="PF15082"/>
    </source>
</evidence>
<protein>
    <recommendedName>
        <fullName evidence="2">DUF4549 domain-containing protein</fullName>
    </recommendedName>
</protein>
<feature type="compositionally biased region" description="Polar residues" evidence="1">
    <location>
        <begin position="403"/>
        <end position="414"/>
    </location>
</feature>
<dbReference type="PANTHER" id="PTHR33331">
    <property type="entry name" value="COILED-COIL DOMAIN-CONTAINING PROTEIN 162"/>
    <property type="match status" value="1"/>
</dbReference>
<dbReference type="Pfam" id="PF15082">
    <property type="entry name" value="DUF4549"/>
    <property type="match status" value="1"/>
</dbReference>
<name>A0ABQ8UAY0_9EUKA</name>
<organism evidence="3 4">
    <name type="scientific">Paratrimastix pyriformis</name>
    <dbReference type="NCBI Taxonomy" id="342808"/>
    <lineage>
        <taxon>Eukaryota</taxon>
        <taxon>Metamonada</taxon>
        <taxon>Preaxostyla</taxon>
        <taxon>Paratrimastigidae</taxon>
        <taxon>Paratrimastix</taxon>
    </lineage>
</organism>
<feature type="region of interest" description="Disordered" evidence="1">
    <location>
        <begin position="753"/>
        <end position="802"/>
    </location>
</feature>
<evidence type="ECO:0000313" key="4">
    <source>
        <dbReference type="Proteomes" id="UP001141327"/>
    </source>
</evidence>
<reference evidence="3" key="1">
    <citation type="journal article" date="2022" name="bioRxiv">
        <title>Genomics of Preaxostyla Flagellates Illuminates Evolutionary Transitions and the Path Towards Mitochondrial Loss.</title>
        <authorList>
            <person name="Novak L.V.F."/>
            <person name="Treitli S.C."/>
            <person name="Pyrih J."/>
            <person name="Halakuc P."/>
            <person name="Pipaliya S.V."/>
            <person name="Vacek V."/>
            <person name="Brzon O."/>
            <person name="Soukal P."/>
            <person name="Eme L."/>
            <person name="Dacks J.B."/>
            <person name="Karnkowska A."/>
            <person name="Elias M."/>
            <person name="Hampl V."/>
        </authorList>
    </citation>
    <scope>NUCLEOTIDE SEQUENCE</scope>
    <source>
        <strain evidence="3">RCP-MX</strain>
    </source>
</reference>
<gene>
    <name evidence="3" type="ORF">PAPYR_9468</name>
</gene>
<proteinExistence type="predicted"/>
<feature type="region of interest" description="Disordered" evidence="1">
    <location>
        <begin position="403"/>
        <end position="426"/>
    </location>
</feature>
<evidence type="ECO:0000313" key="3">
    <source>
        <dbReference type="EMBL" id="KAJ4455571.1"/>
    </source>
</evidence>
<dbReference type="InterPro" id="IPR040401">
    <property type="entry name" value="CCDC162"/>
</dbReference>